<dbReference type="InterPro" id="IPR038078">
    <property type="entry name" value="PhoU-like_sf"/>
</dbReference>
<reference evidence="2 3" key="2">
    <citation type="journal article" date="2013" name="Genome Announc.">
        <title>Draft Genome Sequence of Methylobacterium mesophilicum Strain SR1.6/6, Isolated from Citrus sinensis.</title>
        <authorList>
            <person name="Marinho Almeida D."/>
            <person name="Dini-Andreote F."/>
            <person name="Camargo Neves A.A."/>
            <person name="Juca Ramos R.T."/>
            <person name="Andreote F.D."/>
            <person name="Carneiro A.R."/>
            <person name="Oliveira de Souza Lima A."/>
            <person name="Caracciolo Gomes de Sa P.H."/>
            <person name="Ribeiro Barbosa M.S."/>
            <person name="Araujo W.L."/>
            <person name="Silva A."/>
        </authorList>
    </citation>
    <scope>NUCLEOTIDE SEQUENCE [LARGE SCALE GENOMIC DNA]</scope>
    <source>
        <strain evidence="2 3">SR1.6/6</strain>
    </source>
</reference>
<comment type="similarity">
    <text evidence="1">Belongs to the UPF0111 family.</text>
</comment>
<name>A0A6B9FMV6_9HYPH</name>
<dbReference type="PANTHER" id="PTHR37298">
    <property type="entry name" value="UPF0111 PROTEIN YKAA"/>
    <property type="match status" value="1"/>
</dbReference>
<evidence type="ECO:0000256" key="1">
    <source>
        <dbReference type="ARBA" id="ARBA00008591"/>
    </source>
</evidence>
<reference evidence="2 3" key="1">
    <citation type="journal article" date="2012" name="Genet. Mol. Biol.">
        <title>Analysis of 16S rRNA and mxaF genes revealing insights into Methylobacterium niche-specific plant association.</title>
        <authorList>
            <person name="Dourado M.N."/>
            <person name="Andreote F.D."/>
            <person name="Dini-Andreote F."/>
            <person name="Conti R."/>
            <person name="Araujo J.M."/>
            <person name="Araujo W.L."/>
        </authorList>
    </citation>
    <scope>NUCLEOTIDE SEQUENCE [LARGE SCALE GENOMIC DNA]</scope>
    <source>
        <strain evidence="2 3">SR1.6/6</strain>
    </source>
</reference>
<dbReference type="EMBL" id="CP043538">
    <property type="protein sequence ID" value="QGY03893.1"/>
    <property type="molecule type" value="Genomic_DNA"/>
</dbReference>
<organism evidence="2 3">
    <name type="scientific">Methylobacterium mesophilicum SR1.6/6</name>
    <dbReference type="NCBI Taxonomy" id="908290"/>
    <lineage>
        <taxon>Bacteria</taxon>
        <taxon>Pseudomonadati</taxon>
        <taxon>Pseudomonadota</taxon>
        <taxon>Alphaproteobacteria</taxon>
        <taxon>Hyphomicrobiales</taxon>
        <taxon>Methylobacteriaceae</taxon>
        <taxon>Methylobacterium</taxon>
    </lineage>
</organism>
<sequence>MLAWFRALMPKEDRFFDLFERHAATLVDGAAALRTLLDGTQDVPAACAVIAAREDEADAITRDALLAVRRTFITPFDRGDIQALVGSLDDAIDQMLKTAKAVQLFEVTAFEPAMREMGAVIQEAAQVTAEALPKLRSLGENAAALNTLTERVIELEGRADDLHNAGLKTLFKASGRDPMAFLVGSELYDHLEKVMDRFEDVANQISSIVVEHV</sequence>
<dbReference type="OrthoDB" id="9797568at2"/>
<dbReference type="KEGG" id="mmes:MMSR116_19825"/>
<dbReference type="InterPro" id="IPR018445">
    <property type="entry name" value="Put_Phosphate_transp_reg"/>
</dbReference>
<proteinExistence type="inferred from homology"/>
<accession>A0A6B9FMV6</accession>
<dbReference type="PANTHER" id="PTHR37298:SF1">
    <property type="entry name" value="UPF0111 PROTEIN YKAA"/>
    <property type="match status" value="1"/>
</dbReference>
<dbReference type="Pfam" id="PF01865">
    <property type="entry name" value="PhoU_div"/>
    <property type="match status" value="1"/>
</dbReference>
<dbReference type="Gene3D" id="1.20.58.220">
    <property type="entry name" value="Phosphate transport system protein phou homolog 2, domain 2"/>
    <property type="match status" value="1"/>
</dbReference>
<gene>
    <name evidence="2" type="ORF">MMSR116_19825</name>
</gene>
<dbReference type="Proteomes" id="UP000012488">
    <property type="component" value="Chromosome"/>
</dbReference>
<dbReference type="RefSeq" id="WP_010685871.1">
    <property type="nucleotide sequence ID" value="NZ_CP043538.1"/>
</dbReference>
<dbReference type="AlphaFoldDB" id="A0A6B9FMV6"/>
<protein>
    <submittedName>
        <fullName evidence="2">DUF47 domain-containing protein</fullName>
    </submittedName>
</protein>
<evidence type="ECO:0000313" key="3">
    <source>
        <dbReference type="Proteomes" id="UP000012488"/>
    </source>
</evidence>
<dbReference type="InterPro" id="IPR052912">
    <property type="entry name" value="UPF0111_domain"/>
</dbReference>
<evidence type="ECO:0000313" key="2">
    <source>
        <dbReference type="EMBL" id="QGY03893.1"/>
    </source>
</evidence>